<gene>
    <name evidence="1" type="ORF">ILYODFUR_020291</name>
</gene>
<accession>A0ABV0VFJ8</accession>
<keyword evidence="2" id="KW-1185">Reference proteome</keyword>
<comment type="caution">
    <text evidence="1">The sequence shown here is derived from an EMBL/GenBank/DDBJ whole genome shotgun (WGS) entry which is preliminary data.</text>
</comment>
<protein>
    <submittedName>
        <fullName evidence="1">Uncharacterized protein</fullName>
    </submittedName>
</protein>
<evidence type="ECO:0000313" key="2">
    <source>
        <dbReference type="Proteomes" id="UP001482620"/>
    </source>
</evidence>
<organism evidence="1 2">
    <name type="scientific">Ilyodon furcidens</name>
    <name type="common">goldbreast splitfin</name>
    <dbReference type="NCBI Taxonomy" id="33524"/>
    <lineage>
        <taxon>Eukaryota</taxon>
        <taxon>Metazoa</taxon>
        <taxon>Chordata</taxon>
        <taxon>Craniata</taxon>
        <taxon>Vertebrata</taxon>
        <taxon>Euteleostomi</taxon>
        <taxon>Actinopterygii</taxon>
        <taxon>Neopterygii</taxon>
        <taxon>Teleostei</taxon>
        <taxon>Neoteleostei</taxon>
        <taxon>Acanthomorphata</taxon>
        <taxon>Ovalentaria</taxon>
        <taxon>Atherinomorphae</taxon>
        <taxon>Cyprinodontiformes</taxon>
        <taxon>Goodeidae</taxon>
        <taxon>Ilyodon</taxon>
    </lineage>
</organism>
<name>A0ABV0VFJ8_9TELE</name>
<reference evidence="1 2" key="1">
    <citation type="submission" date="2021-06" db="EMBL/GenBank/DDBJ databases">
        <authorList>
            <person name="Palmer J.M."/>
        </authorList>
    </citation>
    <scope>NUCLEOTIDE SEQUENCE [LARGE SCALE GENOMIC DNA]</scope>
    <source>
        <strain evidence="2">if_2019</strain>
        <tissue evidence="1">Muscle</tissue>
    </source>
</reference>
<dbReference type="EMBL" id="JAHRIQ010106351">
    <property type="protein sequence ID" value="MEQ2256050.1"/>
    <property type="molecule type" value="Genomic_DNA"/>
</dbReference>
<dbReference type="Proteomes" id="UP001482620">
    <property type="component" value="Unassembled WGS sequence"/>
</dbReference>
<evidence type="ECO:0000313" key="1">
    <source>
        <dbReference type="EMBL" id="MEQ2256050.1"/>
    </source>
</evidence>
<sequence>MTKEPASNCDFPGTYPRDLEAHRFRRAETSHYGLSLSLVKTDQRLTPQVPNLQHCPCWYLAGNTQPP</sequence>
<proteinExistence type="predicted"/>